<gene>
    <name evidence="1" type="primary">stn</name>
</gene>
<reference evidence="1" key="1">
    <citation type="submission" date="2008-10" db="EMBL/GenBank/DDBJ databases">
        <title>Internally controlled multiplex real-time PCR method to identify Salmonella spp. and differentiate problematic Citrobacter spp. in food using a single primer-pair.</title>
        <authorList>
            <person name="Moore M.M."/>
        </authorList>
    </citation>
    <scope>NUCLEOTIDE SEQUENCE</scope>
    <source>
        <strain evidence="1">FDA PRLNW 2730</strain>
    </source>
</reference>
<protein>
    <submittedName>
        <fullName evidence="1">Enterotoxin</fullName>
    </submittedName>
</protein>
<name>D0PU47_9ENTR</name>
<dbReference type="EMBL" id="FJ345363">
    <property type="protein sequence ID" value="ACO90005.1"/>
    <property type="molecule type" value="Genomic_DNA"/>
</dbReference>
<organism evidence="1">
    <name type="scientific">Citrobacter youngae</name>
    <dbReference type="NCBI Taxonomy" id="133448"/>
    <lineage>
        <taxon>Bacteria</taxon>
        <taxon>Pseudomonadati</taxon>
        <taxon>Pseudomonadota</taxon>
        <taxon>Gammaproteobacteria</taxon>
        <taxon>Enterobacterales</taxon>
        <taxon>Enterobacteriaceae</taxon>
        <taxon>Citrobacter</taxon>
        <taxon>Citrobacter freundii complex</taxon>
    </lineage>
</organism>
<feature type="non-terminal residue" evidence="1">
    <location>
        <position position="1"/>
    </location>
</feature>
<dbReference type="AlphaFoldDB" id="D0PU47"/>
<accession>D0PU47</accession>
<proteinExistence type="predicted"/>
<sequence length="43" mass="5052">AMLFDDVLHYRQSQTSTISFGRIVRRKNSLQLFRRNPFPAIGN</sequence>
<feature type="non-terminal residue" evidence="1">
    <location>
        <position position="43"/>
    </location>
</feature>
<evidence type="ECO:0000313" key="1">
    <source>
        <dbReference type="EMBL" id="ACO90005.1"/>
    </source>
</evidence>